<organism evidence="2 3">
    <name type="scientific">Meridianimarinicoccus marinus</name>
    <dbReference type="NCBI Taxonomy" id="3231483"/>
    <lineage>
        <taxon>Bacteria</taxon>
        <taxon>Pseudomonadati</taxon>
        <taxon>Pseudomonadota</taxon>
        <taxon>Alphaproteobacteria</taxon>
        <taxon>Rhodobacterales</taxon>
        <taxon>Paracoccaceae</taxon>
        <taxon>Meridianimarinicoccus</taxon>
    </lineage>
</organism>
<dbReference type="InterPro" id="IPR002823">
    <property type="entry name" value="DUF112_TM"/>
</dbReference>
<dbReference type="PANTHER" id="PTHR35342">
    <property type="entry name" value="TRICARBOXYLIC TRANSPORT PROTEIN"/>
    <property type="match status" value="1"/>
</dbReference>
<dbReference type="EMBL" id="JBFBVU010000028">
    <property type="protein sequence ID" value="MEV8468412.1"/>
    <property type="molecule type" value="Genomic_DNA"/>
</dbReference>
<dbReference type="Proteomes" id="UP001553161">
    <property type="component" value="Unassembled WGS sequence"/>
</dbReference>
<evidence type="ECO:0000313" key="3">
    <source>
        <dbReference type="Proteomes" id="UP001553161"/>
    </source>
</evidence>
<evidence type="ECO:0000259" key="1">
    <source>
        <dbReference type="Pfam" id="PF01970"/>
    </source>
</evidence>
<feature type="domain" description="DUF112" evidence="1">
    <location>
        <begin position="26"/>
        <end position="220"/>
    </location>
</feature>
<keyword evidence="3" id="KW-1185">Reference proteome</keyword>
<dbReference type="Pfam" id="PF01970">
    <property type="entry name" value="TctA"/>
    <property type="match status" value="1"/>
</dbReference>
<comment type="caution">
    <text evidence="2">The sequence shown here is derived from an EMBL/GenBank/DDBJ whole genome shotgun (WGS) entry which is preliminary data.</text>
</comment>
<proteinExistence type="predicted"/>
<dbReference type="PANTHER" id="PTHR35342:SF5">
    <property type="entry name" value="TRICARBOXYLIC TRANSPORT PROTEIN"/>
    <property type="match status" value="1"/>
</dbReference>
<evidence type="ECO:0000313" key="2">
    <source>
        <dbReference type="EMBL" id="MEV8468412.1"/>
    </source>
</evidence>
<accession>A0ABV3LA90</accession>
<reference evidence="2 3" key="1">
    <citation type="submission" date="2024-07" db="EMBL/GenBank/DDBJ databases">
        <authorList>
            <person name="Kang M."/>
        </authorList>
    </citation>
    <scope>NUCLEOTIDE SEQUENCE [LARGE SCALE GENOMIC DNA]</scope>
    <source>
        <strain evidence="2 3">DFM31</strain>
    </source>
</reference>
<name>A0ABV3LA90_9RHOB</name>
<protein>
    <submittedName>
        <fullName evidence="2">Tripartite tricarboxylate transporter permease</fullName>
    </submittedName>
</protein>
<gene>
    <name evidence="2" type="ORF">AB0T83_16675</name>
</gene>
<sequence>MTTTMAVAVCLPLNCSHWPKNGLALAALSTDLLKGIFLGFLGIFVSLIDVYDISDGGNGKLRPAPPGTDCWLDSGYSLLPVQIGVFGPAAIRDQAELGVPKGQCRDAAKIVKGSSFSLSVFMGQTVNLLRSLGIGTVVDILPGVGGSAAWIPAYPQTKTFSKKAANFGKGERRGLIASKSGNNGLTGGALVPLRSLGLPGGSTTALRIGAFTLQGNQVGML</sequence>
<dbReference type="RefSeq" id="WP_366194365.1">
    <property type="nucleotide sequence ID" value="NZ_JBFBVU010000028.1"/>
</dbReference>